<name>R8W187_9FIRM</name>
<dbReference type="AlphaFoldDB" id="R8W187"/>
<dbReference type="Gene3D" id="2.40.10.270">
    <property type="entry name" value="Bacteriophage SPP1 head-tail adaptor protein"/>
    <property type="match status" value="1"/>
</dbReference>
<evidence type="ECO:0000313" key="2">
    <source>
        <dbReference type="Proteomes" id="UP000013981"/>
    </source>
</evidence>
<protein>
    <recommendedName>
        <fullName evidence="3">Phage head-tail adaptor</fullName>
    </recommendedName>
</protein>
<dbReference type="EMBL" id="AQOB01000004">
    <property type="protein sequence ID" value="EOQ38311.1"/>
    <property type="molecule type" value="Genomic_DNA"/>
</dbReference>
<evidence type="ECO:0008006" key="3">
    <source>
        <dbReference type="Google" id="ProtNLM"/>
    </source>
</evidence>
<dbReference type="Proteomes" id="UP000013981">
    <property type="component" value="Unassembled WGS sequence"/>
</dbReference>
<dbReference type="PATRIC" id="fig|1203606.4.peg.1304"/>
<reference evidence="1 2" key="1">
    <citation type="submission" date="2013-01" db="EMBL/GenBank/DDBJ databases">
        <title>The Genome Sequence of Butyricicoccus pullicaecorum 1.2.</title>
        <authorList>
            <consortium name="The Broad Institute Genome Sequencing Platform"/>
            <person name="Earl A."/>
            <person name="Ward D."/>
            <person name="Feldgarden M."/>
            <person name="Gevers D."/>
            <person name="Van Immerseel F."/>
            <person name="Eeckhaut V."/>
            <person name="Walker B."/>
            <person name="Young S.K."/>
            <person name="Zeng Q."/>
            <person name="Gargeya S."/>
            <person name="Fitzgerald M."/>
            <person name="Haas B."/>
            <person name="Abouelleil A."/>
            <person name="Alvarado L."/>
            <person name="Arachchi H.M."/>
            <person name="Berlin A.M."/>
            <person name="Chapman S.B."/>
            <person name="Dewar J."/>
            <person name="Goldberg J."/>
            <person name="Griggs A."/>
            <person name="Gujja S."/>
            <person name="Hansen M."/>
            <person name="Howarth C."/>
            <person name="Imamovic A."/>
            <person name="Larimer J."/>
            <person name="McCowan C."/>
            <person name="Murphy C."/>
            <person name="Neiman D."/>
            <person name="Pearson M."/>
            <person name="Priest M."/>
            <person name="Roberts A."/>
            <person name="Saif S."/>
            <person name="Shea T."/>
            <person name="Sisk P."/>
            <person name="Sykes S."/>
            <person name="Wortman J."/>
            <person name="Nusbaum C."/>
            <person name="Birren B."/>
        </authorList>
    </citation>
    <scope>NUCLEOTIDE SEQUENCE [LARGE SCALE GENOMIC DNA]</scope>
    <source>
        <strain evidence="1 2">1.2</strain>
    </source>
</reference>
<evidence type="ECO:0000313" key="1">
    <source>
        <dbReference type="EMBL" id="EOQ38311.1"/>
    </source>
</evidence>
<dbReference type="OrthoDB" id="9808209at2"/>
<comment type="caution">
    <text evidence="1">The sequence shown here is derived from an EMBL/GenBank/DDBJ whole genome shotgun (WGS) entry which is preliminary data.</text>
</comment>
<dbReference type="RefSeq" id="WP_016147510.1">
    <property type="nucleotide sequence ID" value="NZ_KB976103.1"/>
</dbReference>
<keyword evidence="2" id="KW-1185">Reference proteome</keyword>
<proteinExistence type="predicted"/>
<dbReference type="InterPro" id="IPR008767">
    <property type="entry name" value="Phage_SPP1_head-tail_adaptor"/>
</dbReference>
<accession>R8W187</accession>
<sequence length="119" mass="13509">MSLTNDLTCRVTLYARQQVTTALGDTDFDYVPQGQVWAKILPTGGKVANLSGDMQQAQLSHTVTIRANALPHPAEDMYLTYKGHRYNVEYWQPHYKHPDRVELICMMETKPVEVTNDGI</sequence>
<organism evidence="1 2">
    <name type="scientific">Butyricicoccus pullicaecorum 1.2</name>
    <dbReference type="NCBI Taxonomy" id="1203606"/>
    <lineage>
        <taxon>Bacteria</taxon>
        <taxon>Bacillati</taxon>
        <taxon>Bacillota</taxon>
        <taxon>Clostridia</taxon>
        <taxon>Eubacteriales</taxon>
        <taxon>Butyricicoccaceae</taxon>
        <taxon>Butyricicoccus</taxon>
    </lineage>
</organism>
<dbReference type="HOGENOM" id="CLU_147810_3_0_9"/>
<dbReference type="Pfam" id="PF05521">
    <property type="entry name" value="Phage_HCP"/>
    <property type="match status" value="1"/>
</dbReference>
<dbReference type="InterPro" id="IPR038666">
    <property type="entry name" value="SSP1_head-tail_sf"/>
</dbReference>
<gene>
    <name evidence="1" type="ORF">HMPREF1526_01341</name>
</gene>